<evidence type="ECO:0000256" key="1">
    <source>
        <dbReference type="SAM" id="MobiDB-lite"/>
    </source>
</evidence>
<evidence type="ECO:0000256" key="2">
    <source>
        <dbReference type="SAM" id="Phobius"/>
    </source>
</evidence>
<keyword evidence="2" id="KW-0812">Transmembrane</keyword>
<comment type="caution">
    <text evidence="3">The sequence shown here is derived from an EMBL/GenBank/DDBJ whole genome shotgun (WGS) entry which is preliminary data.</text>
</comment>
<dbReference type="RefSeq" id="WP_135095154.1">
    <property type="nucleotide sequence ID" value="NZ_JBAPLV010000008.1"/>
</dbReference>
<keyword evidence="2" id="KW-0472">Membrane</keyword>
<protein>
    <submittedName>
        <fullName evidence="3">Uncharacterized protein</fullName>
    </submittedName>
</protein>
<sequence>MAVVPHVDWRRLMGASVVAWEATGEALSRLLEEALPAFTWTLVAAFCMGGVAVSCYGLYAAGRHLLHGAPGRSGPVDGSPAPRFDDELVHREAARGIAALESWLGQSSPGSTGGDEAGSSAEG</sequence>
<dbReference type="EMBL" id="JBAPLV010000008">
    <property type="protein sequence ID" value="MEI4278685.1"/>
    <property type="molecule type" value="Genomic_DNA"/>
</dbReference>
<keyword evidence="4" id="KW-1185">Reference proteome</keyword>
<name>A0ABU8E7T8_9ACTN</name>
<accession>A0ABU8E7T8</accession>
<reference evidence="3 4" key="1">
    <citation type="submission" date="2024-03" db="EMBL/GenBank/DDBJ databases">
        <title>Draft genome sequence of Klenkia terrae.</title>
        <authorList>
            <person name="Duangmal K."/>
            <person name="Chantavorakit T."/>
        </authorList>
    </citation>
    <scope>NUCLEOTIDE SEQUENCE [LARGE SCALE GENOMIC DNA]</scope>
    <source>
        <strain evidence="3 4">JCM 17786</strain>
    </source>
</reference>
<evidence type="ECO:0000313" key="3">
    <source>
        <dbReference type="EMBL" id="MEI4278685.1"/>
    </source>
</evidence>
<dbReference type="Proteomes" id="UP001373496">
    <property type="component" value="Unassembled WGS sequence"/>
</dbReference>
<organism evidence="3 4">
    <name type="scientific">Klenkia terrae</name>
    <dbReference type="NCBI Taxonomy" id="1052259"/>
    <lineage>
        <taxon>Bacteria</taxon>
        <taxon>Bacillati</taxon>
        <taxon>Actinomycetota</taxon>
        <taxon>Actinomycetes</taxon>
        <taxon>Geodermatophilales</taxon>
        <taxon>Geodermatophilaceae</taxon>
        <taxon>Klenkia</taxon>
    </lineage>
</organism>
<feature type="transmembrane region" description="Helical" evidence="2">
    <location>
        <begin position="37"/>
        <end position="59"/>
    </location>
</feature>
<keyword evidence="2" id="KW-1133">Transmembrane helix</keyword>
<feature type="region of interest" description="Disordered" evidence="1">
    <location>
        <begin position="101"/>
        <end position="123"/>
    </location>
</feature>
<proteinExistence type="predicted"/>
<evidence type="ECO:0000313" key="4">
    <source>
        <dbReference type="Proteomes" id="UP001373496"/>
    </source>
</evidence>
<gene>
    <name evidence="3" type="ORF">UXQ13_09440</name>
</gene>